<sequence>MQTNKSKNRNTQFPDQVVAVNEFQKLIEAYFEMNSLSEVNRILTEMLSASTGPDPRSGKHHPITIANTLYKVNNIINLFTKAKPLANKASFRHSVKNQPYNLQAVGHFDIAQLSELLHYGLSAFIFQEEGFEGATLNFSAEIIPAYKMIYDWFTDCDAWYTAVKRNESGRIVSNEIN</sequence>
<dbReference type="AlphaFoldDB" id="A0A7K0FYC4"/>
<organism evidence="1 2">
    <name type="scientific">Pedobacter petrophilus</name>
    <dbReference type="NCBI Taxonomy" id="1908241"/>
    <lineage>
        <taxon>Bacteria</taxon>
        <taxon>Pseudomonadati</taxon>
        <taxon>Bacteroidota</taxon>
        <taxon>Sphingobacteriia</taxon>
        <taxon>Sphingobacteriales</taxon>
        <taxon>Sphingobacteriaceae</taxon>
        <taxon>Pedobacter</taxon>
    </lineage>
</organism>
<name>A0A7K0FYC4_9SPHI</name>
<proteinExistence type="predicted"/>
<evidence type="ECO:0000313" key="1">
    <source>
        <dbReference type="EMBL" id="MRX76588.1"/>
    </source>
</evidence>
<keyword evidence="2" id="KW-1185">Reference proteome</keyword>
<dbReference type="Proteomes" id="UP000487757">
    <property type="component" value="Unassembled WGS sequence"/>
</dbReference>
<dbReference type="EMBL" id="WKKH01000014">
    <property type="protein sequence ID" value="MRX76588.1"/>
    <property type="molecule type" value="Genomic_DNA"/>
</dbReference>
<accession>A0A7K0FYC4</accession>
<reference evidence="1 2" key="1">
    <citation type="submission" date="2019-11" db="EMBL/GenBank/DDBJ databases">
        <title>Pedobacter petrophilus genome.</title>
        <authorList>
            <person name="Feldbauer M.J."/>
            <person name="Newman J.D."/>
        </authorList>
    </citation>
    <scope>NUCLEOTIDE SEQUENCE [LARGE SCALE GENOMIC DNA]</scope>
    <source>
        <strain evidence="1 2">LMG 29686</strain>
    </source>
</reference>
<dbReference type="OrthoDB" id="759695at2"/>
<evidence type="ECO:0000313" key="2">
    <source>
        <dbReference type="Proteomes" id="UP000487757"/>
    </source>
</evidence>
<dbReference type="RefSeq" id="WP_154280828.1">
    <property type="nucleotide sequence ID" value="NZ_JBHUJQ010000001.1"/>
</dbReference>
<protein>
    <submittedName>
        <fullName evidence="1">Uncharacterized protein</fullName>
    </submittedName>
</protein>
<gene>
    <name evidence="1" type="ORF">GJU39_10840</name>
</gene>
<comment type="caution">
    <text evidence="1">The sequence shown here is derived from an EMBL/GenBank/DDBJ whole genome shotgun (WGS) entry which is preliminary data.</text>
</comment>